<comment type="caution">
    <text evidence="3">The sequence shown here is derived from an EMBL/GenBank/DDBJ whole genome shotgun (WGS) entry which is preliminary data.</text>
</comment>
<evidence type="ECO:0000313" key="4">
    <source>
        <dbReference type="Proteomes" id="UP000717696"/>
    </source>
</evidence>
<dbReference type="AlphaFoldDB" id="A0A9P9DJA5"/>
<sequence length="111" mass="12306">MKWSTFATLVLILGIYSAAAAPTGKQPLQKRHSVMNCSTPALTRHCQNHLVARCNDQNSAVWSHEAQCYNNCRCFRVVPCHPACDVVENGESEDDEVVEVEEDVTEKEGDA</sequence>
<feature type="compositionally biased region" description="Acidic residues" evidence="1">
    <location>
        <begin position="91"/>
        <end position="105"/>
    </location>
</feature>
<feature type="chain" id="PRO_5040513362" evidence="2">
    <location>
        <begin position="21"/>
        <end position="111"/>
    </location>
</feature>
<feature type="signal peptide" evidence="2">
    <location>
        <begin position="1"/>
        <end position="20"/>
    </location>
</feature>
<accession>A0A9P9DJA5</accession>
<reference evidence="3" key="1">
    <citation type="journal article" date="2021" name="Nat. Commun.">
        <title>Genetic determinants of endophytism in the Arabidopsis root mycobiome.</title>
        <authorList>
            <person name="Mesny F."/>
            <person name="Miyauchi S."/>
            <person name="Thiergart T."/>
            <person name="Pickel B."/>
            <person name="Atanasova L."/>
            <person name="Karlsson M."/>
            <person name="Huettel B."/>
            <person name="Barry K.W."/>
            <person name="Haridas S."/>
            <person name="Chen C."/>
            <person name="Bauer D."/>
            <person name="Andreopoulos W."/>
            <person name="Pangilinan J."/>
            <person name="LaButti K."/>
            <person name="Riley R."/>
            <person name="Lipzen A."/>
            <person name="Clum A."/>
            <person name="Drula E."/>
            <person name="Henrissat B."/>
            <person name="Kohler A."/>
            <person name="Grigoriev I.V."/>
            <person name="Martin F.M."/>
            <person name="Hacquard S."/>
        </authorList>
    </citation>
    <scope>NUCLEOTIDE SEQUENCE</scope>
    <source>
        <strain evidence="3">MPI-CAGE-AT-0021</strain>
    </source>
</reference>
<evidence type="ECO:0000256" key="1">
    <source>
        <dbReference type="SAM" id="MobiDB-lite"/>
    </source>
</evidence>
<dbReference type="Proteomes" id="UP000717696">
    <property type="component" value="Unassembled WGS sequence"/>
</dbReference>
<organism evidence="3 4">
    <name type="scientific">Dactylonectria estremocensis</name>
    <dbReference type="NCBI Taxonomy" id="1079267"/>
    <lineage>
        <taxon>Eukaryota</taxon>
        <taxon>Fungi</taxon>
        <taxon>Dikarya</taxon>
        <taxon>Ascomycota</taxon>
        <taxon>Pezizomycotina</taxon>
        <taxon>Sordariomycetes</taxon>
        <taxon>Hypocreomycetidae</taxon>
        <taxon>Hypocreales</taxon>
        <taxon>Nectriaceae</taxon>
        <taxon>Dactylonectria</taxon>
    </lineage>
</organism>
<gene>
    <name evidence="3" type="ORF">B0J13DRAFT_567772</name>
</gene>
<evidence type="ECO:0000256" key="2">
    <source>
        <dbReference type="SAM" id="SignalP"/>
    </source>
</evidence>
<evidence type="ECO:0000313" key="3">
    <source>
        <dbReference type="EMBL" id="KAH7120298.1"/>
    </source>
</evidence>
<feature type="region of interest" description="Disordered" evidence="1">
    <location>
        <begin position="91"/>
        <end position="111"/>
    </location>
</feature>
<protein>
    <submittedName>
        <fullName evidence="3">Uncharacterized protein</fullName>
    </submittedName>
</protein>
<keyword evidence="4" id="KW-1185">Reference proteome</keyword>
<proteinExistence type="predicted"/>
<dbReference type="EMBL" id="JAGMUU010000028">
    <property type="protein sequence ID" value="KAH7120298.1"/>
    <property type="molecule type" value="Genomic_DNA"/>
</dbReference>
<keyword evidence="2" id="KW-0732">Signal</keyword>
<name>A0A9P9DJA5_9HYPO</name>